<dbReference type="InterPro" id="IPR006671">
    <property type="entry name" value="Cyclin_N"/>
</dbReference>
<dbReference type="GO" id="GO:0000307">
    <property type="term" value="C:cyclin-dependent protein kinase holoenzyme complex"/>
    <property type="evidence" value="ECO:0007669"/>
    <property type="project" value="TreeGrafter"/>
</dbReference>
<dbReference type="InterPro" id="IPR036915">
    <property type="entry name" value="Cyclin-like_sf"/>
</dbReference>
<dbReference type="Pfam" id="PF00134">
    <property type="entry name" value="Cyclin_N"/>
    <property type="match status" value="1"/>
</dbReference>
<proteinExistence type="predicted"/>
<accession>A0A0A1ML68</accession>
<dbReference type="Gene3D" id="1.10.472.10">
    <property type="entry name" value="Cyclin-like"/>
    <property type="match status" value="1"/>
</dbReference>
<name>A0A0A1ML68_RHIZD</name>
<reference evidence="2 3" key="1">
    <citation type="journal article" date="2016" name="Proc. Natl. Acad. Sci. U.S.A.">
        <title>Lipid metabolic changes in an early divergent fungus govern the establishment of a mutualistic symbiosis with endobacteria.</title>
        <authorList>
            <person name="Lastovetsky O.A."/>
            <person name="Gaspar M.L."/>
            <person name="Mondo S.J."/>
            <person name="LaButti K.M."/>
            <person name="Sandor L."/>
            <person name="Grigoriev I.V."/>
            <person name="Henry S.A."/>
            <person name="Pawlowska T.E."/>
        </authorList>
    </citation>
    <scope>NUCLEOTIDE SEQUENCE [LARGE SCALE GENOMIC DNA]</scope>
    <source>
        <strain evidence="2 3">ATCC 11559</strain>
    </source>
</reference>
<dbReference type="PANTHER" id="PTHR15615">
    <property type="match status" value="1"/>
</dbReference>
<dbReference type="SUPFAM" id="SSF47954">
    <property type="entry name" value="Cyclin-like"/>
    <property type="match status" value="1"/>
</dbReference>
<dbReference type="AlphaFoldDB" id="A0A0A1ML68"/>
<evidence type="ECO:0000313" key="3">
    <source>
        <dbReference type="Proteomes" id="UP000242381"/>
    </source>
</evidence>
<organism evidence="2 3">
    <name type="scientific">Rhizopus microsporus</name>
    <dbReference type="NCBI Taxonomy" id="58291"/>
    <lineage>
        <taxon>Eukaryota</taxon>
        <taxon>Fungi</taxon>
        <taxon>Fungi incertae sedis</taxon>
        <taxon>Mucoromycota</taxon>
        <taxon>Mucoromycotina</taxon>
        <taxon>Mucoromycetes</taxon>
        <taxon>Mucorales</taxon>
        <taxon>Mucorineae</taxon>
        <taxon>Rhizopodaceae</taxon>
        <taxon>Rhizopus</taxon>
    </lineage>
</organism>
<sequence>MNSTASPVLTFRSDSEPLFSYITYIARNLVQCSRERIYHQHTLLPSLSKFVKTIFKKCRLSPAVIVVGLIYLDRLKKNLPNGAKGEYDTPYKLFLAAMILATKYIEDHSGHAVHIYRVVSPIYTPRELNEMERSFLNILKFNLYVDSDQVDKFVKAHQDKLQLHFA</sequence>
<dbReference type="GO" id="GO:0005634">
    <property type="term" value="C:nucleus"/>
    <property type="evidence" value="ECO:0007669"/>
    <property type="project" value="TreeGrafter"/>
</dbReference>
<gene>
    <name evidence="2" type="ORF">BCV71DRAFT_5080</name>
</gene>
<dbReference type="GO" id="GO:0019901">
    <property type="term" value="F:protein kinase binding"/>
    <property type="evidence" value="ECO:0007669"/>
    <property type="project" value="InterPro"/>
</dbReference>
<evidence type="ECO:0000259" key="1">
    <source>
        <dbReference type="Pfam" id="PF00134"/>
    </source>
</evidence>
<dbReference type="PANTHER" id="PTHR15615:SF108">
    <property type="entry name" value="PROTEIN CNPPD1"/>
    <property type="match status" value="1"/>
</dbReference>
<dbReference type="Proteomes" id="UP000242381">
    <property type="component" value="Unassembled WGS sequence"/>
</dbReference>
<dbReference type="VEuPathDB" id="FungiDB:BCV72DRAFT_204667"/>
<feature type="domain" description="Cyclin N-terminal" evidence="1">
    <location>
        <begin position="41"/>
        <end position="143"/>
    </location>
</feature>
<evidence type="ECO:0000313" key="2">
    <source>
        <dbReference type="EMBL" id="ORE17182.1"/>
    </source>
</evidence>
<dbReference type="InterPro" id="IPR013922">
    <property type="entry name" value="Cyclin_PHO80-like"/>
</dbReference>
<dbReference type="EMBL" id="KV921362">
    <property type="protein sequence ID" value="ORE17182.1"/>
    <property type="molecule type" value="Genomic_DNA"/>
</dbReference>
<dbReference type="GO" id="GO:0016538">
    <property type="term" value="F:cyclin-dependent protein serine/threonine kinase regulator activity"/>
    <property type="evidence" value="ECO:0007669"/>
    <property type="project" value="TreeGrafter"/>
</dbReference>
<protein>
    <submittedName>
        <fullName evidence="2">Cyclin domain-containing protein</fullName>
    </submittedName>
</protein>
<dbReference type="OMA" id="YQHMLLP"/>
<dbReference type="CDD" id="cd20557">
    <property type="entry name" value="CYCLIN_ScPCL1-like"/>
    <property type="match status" value="1"/>
</dbReference>